<dbReference type="EMBL" id="JBIUWZ010000043">
    <property type="protein sequence ID" value="MFJ2680957.1"/>
    <property type="molecule type" value="Genomic_DNA"/>
</dbReference>
<dbReference type="RefSeq" id="WP_401383557.1">
    <property type="nucleotide sequence ID" value="NZ_JBIUWZ010000043.1"/>
</dbReference>
<sequence length="186" mass="20693">MTIDKAKLKALANAATPGRVHDRLDSCGGGLKYECFGDDGSLVLKVDHKNDEWGFVGDNGAADEEFFLACTPAVVLALIAENDRIKSDNREMLKFKEHMVELRETHGFDSWAAALVEVDRLRVENDALRKDAERYRWLRSRESAEDPEISVTRWTQLTPQSAMGEAPRLEVLDAAIDAAMGKGEKS</sequence>
<comment type="caution">
    <text evidence="1">The sequence shown here is derived from an EMBL/GenBank/DDBJ whole genome shotgun (WGS) entry which is preliminary data.</text>
</comment>
<accession>A0ABW8E547</accession>
<evidence type="ECO:0000313" key="2">
    <source>
        <dbReference type="Proteomes" id="UP001617213"/>
    </source>
</evidence>
<proteinExistence type="predicted"/>
<keyword evidence="2" id="KW-1185">Reference proteome</keyword>
<dbReference type="Proteomes" id="UP001617213">
    <property type="component" value="Unassembled WGS sequence"/>
</dbReference>
<reference evidence="1 2" key="1">
    <citation type="submission" date="2024-10" db="EMBL/GenBank/DDBJ databases">
        <title>The Natural Products Discovery Center: Release of the First 8490 Sequenced Strains for Exploring Actinobacteria Biosynthetic Diversity.</title>
        <authorList>
            <person name="Kalkreuter E."/>
            <person name="Kautsar S.A."/>
            <person name="Yang D."/>
            <person name="Bader C.D."/>
            <person name="Teijaro C.N."/>
            <person name="Fluegel L."/>
            <person name="Davis C.M."/>
            <person name="Simpson J.R."/>
            <person name="Lauterbach L."/>
            <person name="Steele A.D."/>
            <person name="Gui C."/>
            <person name="Meng S."/>
            <person name="Li G."/>
            <person name="Viehrig K."/>
            <person name="Ye F."/>
            <person name="Su P."/>
            <person name="Kiefer A.F."/>
            <person name="Nichols A."/>
            <person name="Cepeda A.J."/>
            <person name="Yan W."/>
            <person name="Fan B."/>
            <person name="Jiang Y."/>
            <person name="Adhikari A."/>
            <person name="Zheng C.-J."/>
            <person name="Schuster L."/>
            <person name="Cowan T.M."/>
            <person name="Smanski M.J."/>
            <person name="Chevrette M.G."/>
            <person name="De Carvalho L.P.S."/>
            <person name="Shen B."/>
        </authorList>
    </citation>
    <scope>NUCLEOTIDE SEQUENCE [LARGE SCALE GENOMIC DNA]</scope>
    <source>
        <strain evidence="1 2">NPDC087581</strain>
    </source>
</reference>
<gene>
    <name evidence="1" type="ORF">ACIOWJ_23050</name>
</gene>
<organism evidence="1 2">
    <name type="scientific">Pseudomonas sivasensis</name>
    <dbReference type="NCBI Taxonomy" id="1880678"/>
    <lineage>
        <taxon>Bacteria</taxon>
        <taxon>Pseudomonadati</taxon>
        <taxon>Pseudomonadota</taxon>
        <taxon>Gammaproteobacteria</taxon>
        <taxon>Pseudomonadales</taxon>
        <taxon>Pseudomonadaceae</taxon>
        <taxon>Pseudomonas</taxon>
    </lineage>
</organism>
<evidence type="ECO:0000313" key="1">
    <source>
        <dbReference type="EMBL" id="MFJ2680957.1"/>
    </source>
</evidence>
<protein>
    <submittedName>
        <fullName evidence="1">Uncharacterized protein</fullName>
    </submittedName>
</protein>
<name>A0ABW8E547_9PSED</name>